<feature type="transmembrane region" description="Helical" evidence="1">
    <location>
        <begin position="390"/>
        <end position="405"/>
    </location>
</feature>
<feature type="transmembrane region" description="Helical" evidence="1">
    <location>
        <begin position="330"/>
        <end position="349"/>
    </location>
</feature>
<dbReference type="AlphaFoldDB" id="A0AAQ3VUD8"/>
<feature type="transmembrane region" description="Helical" evidence="1">
    <location>
        <begin position="207"/>
        <end position="228"/>
    </location>
</feature>
<feature type="transmembrane region" description="Helical" evidence="1">
    <location>
        <begin position="254"/>
        <end position="276"/>
    </location>
</feature>
<reference evidence="2" key="2">
    <citation type="submission" date="2024-03" db="EMBL/GenBank/DDBJ databases">
        <title>The Genome Sequence of Enterococcus sp. DIV0242b.</title>
        <authorList>
            <consortium name="The Broad Institute Genomics Platform"/>
            <consortium name="The Broad Institute Microbial Omics Core"/>
            <consortium name="The Broad Institute Genomic Center for Infectious Diseases"/>
            <person name="Earl A."/>
            <person name="Manson A."/>
            <person name="Gilmore M."/>
            <person name="Schwartman J."/>
            <person name="Shea T."/>
            <person name="Abouelleil A."/>
            <person name="Cao P."/>
            <person name="Chapman S."/>
            <person name="Cusick C."/>
            <person name="Young S."/>
            <person name="Neafsey D."/>
            <person name="Nusbaum C."/>
            <person name="Birren B."/>
        </authorList>
    </citation>
    <scope>NUCLEOTIDE SEQUENCE</scope>
    <source>
        <strain evidence="2">9E7_DIV0242</strain>
    </source>
</reference>
<keyword evidence="3" id="KW-1185">Reference proteome</keyword>
<sequence length="416" mass="48662">MFGKNIIRLFYIIFTFYALFIFYITNLALTQVLPAILLMWGMYAFFSLGNHSKGKEVIKEYGIENEYITDKKFKFLFVAVSSLFFSFFAIRFYTGQTPVSVISNLMTNISLYSEYQEHFKVNNIGAFSIAKLPFIIMMAAVKFSTFFCYLELRLSKSKTSLFQWICMILIILSYAYIGIGRGTNFEMFELVVLFISVMFLKTDRRNIFRYILLFGFIIIAISIFSNVISLRGSNFSFVLTRDIIYIPDDFFSKYFPIVIFGALNIFSYFGFGFFYVSTFIEKVWLSSFSNIFSNIFPFMNIFFGKGNIDQEMSQMIDIGARWHPDSVLFIYKYGLLMLLFVCFLFGVLTKVIQNEKKKTTFDYLTIFFMILQMLSFPIGNFIVASSSSEIATFILALYWINKLFLKKKIILMKRID</sequence>
<organism evidence="2 3">
    <name type="scientific">Candidatus Enterococcus clewellii</name>
    <dbReference type="NCBI Taxonomy" id="1834193"/>
    <lineage>
        <taxon>Bacteria</taxon>
        <taxon>Bacillati</taxon>
        <taxon>Bacillota</taxon>
        <taxon>Bacilli</taxon>
        <taxon>Lactobacillales</taxon>
        <taxon>Enterococcaceae</taxon>
        <taxon>Enterococcus</taxon>
    </lineage>
</organism>
<evidence type="ECO:0000313" key="2">
    <source>
        <dbReference type="EMBL" id="WYJ90274.1"/>
    </source>
</evidence>
<dbReference type="RefSeq" id="WP_339102057.1">
    <property type="nucleotide sequence ID" value="NZ_CP147247.1"/>
</dbReference>
<evidence type="ECO:0008006" key="4">
    <source>
        <dbReference type="Google" id="ProtNLM"/>
    </source>
</evidence>
<keyword evidence="1" id="KW-0472">Membrane</keyword>
<protein>
    <recommendedName>
        <fullName evidence="4">Oligosaccharide repeat unit polymerase</fullName>
    </recommendedName>
</protein>
<name>A0AAQ3VUD8_9ENTE</name>
<feature type="transmembrane region" description="Helical" evidence="1">
    <location>
        <begin position="185"/>
        <end position="200"/>
    </location>
</feature>
<evidence type="ECO:0000256" key="1">
    <source>
        <dbReference type="SAM" id="Phobius"/>
    </source>
</evidence>
<feature type="transmembrane region" description="Helical" evidence="1">
    <location>
        <begin position="124"/>
        <end position="149"/>
    </location>
</feature>
<feature type="transmembrane region" description="Helical" evidence="1">
    <location>
        <begin position="283"/>
        <end position="303"/>
    </location>
</feature>
<feature type="transmembrane region" description="Helical" evidence="1">
    <location>
        <begin position="75"/>
        <end position="94"/>
    </location>
</feature>
<feature type="transmembrane region" description="Helical" evidence="1">
    <location>
        <begin position="161"/>
        <end position="179"/>
    </location>
</feature>
<keyword evidence="1" id="KW-0812">Transmembrane</keyword>
<accession>A0AAQ3VUD8</accession>
<evidence type="ECO:0000313" key="3">
    <source>
        <dbReference type="Proteomes" id="UP000195141"/>
    </source>
</evidence>
<dbReference type="EMBL" id="CP147247">
    <property type="protein sequence ID" value="WYJ90274.1"/>
    <property type="molecule type" value="Genomic_DNA"/>
</dbReference>
<feature type="transmembrane region" description="Helical" evidence="1">
    <location>
        <begin position="361"/>
        <end position="384"/>
    </location>
</feature>
<dbReference type="Proteomes" id="UP000195141">
    <property type="component" value="Chromosome"/>
</dbReference>
<gene>
    <name evidence="2" type="ORF">A5888_002031</name>
</gene>
<proteinExistence type="predicted"/>
<feature type="transmembrane region" description="Helical" evidence="1">
    <location>
        <begin position="7"/>
        <end position="25"/>
    </location>
</feature>
<keyword evidence="1" id="KW-1133">Transmembrane helix</keyword>
<feature type="transmembrane region" description="Helical" evidence="1">
    <location>
        <begin position="31"/>
        <end position="49"/>
    </location>
</feature>
<reference evidence="2" key="1">
    <citation type="submission" date="2017-05" db="EMBL/GenBank/DDBJ databases">
        <authorList>
            <consortium name="The Broad Institute Genomics Platform"/>
            <consortium name="The Broad Institute Genomic Center for Infectious Diseases"/>
            <person name="Earl A."/>
            <person name="Manson A."/>
            <person name="Schwartman J."/>
            <person name="Gilmore M."/>
            <person name="Abouelleil A."/>
            <person name="Cao P."/>
            <person name="Chapman S."/>
            <person name="Cusick C."/>
            <person name="Shea T."/>
            <person name="Young S."/>
            <person name="Neafsey D."/>
            <person name="Nusbaum C."/>
            <person name="Birren B."/>
        </authorList>
    </citation>
    <scope>NUCLEOTIDE SEQUENCE</scope>
    <source>
        <strain evidence="2">9E7_DIV0242</strain>
    </source>
</reference>